<feature type="domain" description="DUF8159" evidence="2">
    <location>
        <begin position="1"/>
        <end position="160"/>
    </location>
</feature>
<gene>
    <name evidence="3" type="ORF">C483_03005</name>
</gene>
<proteinExistence type="predicted"/>
<dbReference type="EMBL" id="AOIM01000011">
    <property type="protein sequence ID" value="ELY94394.1"/>
    <property type="molecule type" value="Genomic_DNA"/>
</dbReference>
<feature type="compositionally biased region" description="Basic and acidic residues" evidence="1">
    <location>
        <begin position="27"/>
        <end position="65"/>
    </location>
</feature>
<keyword evidence="4" id="KW-1185">Reference proteome</keyword>
<dbReference type="STRING" id="1227493.C483_03005"/>
<organism evidence="3 4">
    <name type="scientific">Natrialba hulunbeirensis JCM 10989</name>
    <dbReference type="NCBI Taxonomy" id="1227493"/>
    <lineage>
        <taxon>Archaea</taxon>
        <taxon>Methanobacteriati</taxon>
        <taxon>Methanobacteriota</taxon>
        <taxon>Stenosarchaea group</taxon>
        <taxon>Halobacteria</taxon>
        <taxon>Halobacteriales</taxon>
        <taxon>Natrialbaceae</taxon>
        <taxon>Natrialba</taxon>
    </lineage>
</organism>
<dbReference type="Proteomes" id="UP000011519">
    <property type="component" value="Unassembled WGS sequence"/>
</dbReference>
<reference evidence="3 4" key="1">
    <citation type="journal article" date="2014" name="PLoS Genet.">
        <title>Phylogenetically driven sequencing of extremely halophilic archaea reveals strategies for static and dynamic osmo-response.</title>
        <authorList>
            <person name="Becker E.A."/>
            <person name="Seitzer P.M."/>
            <person name="Tritt A."/>
            <person name="Larsen D."/>
            <person name="Krusor M."/>
            <person name="Yao A.I."/>
            <person name="Wu D."/>
            <person name="Madern D."/>
            <person name="Eisen J.A."/>
            <person name="Darling A.E."/>
            <person name="Facciotti M.T."/>
        </authorList>
    </citation>
    <scope>NUCLEOTIDE SEQUENCE [LARGE SCALE GENOMIC DNA]</scope>
    <source>
        <strain evidence="3 4">JCM 10989</strain>
    </source>
</reference>
<evidence type="ECO:0000256" key="1">
    <source>
        <dbReference type="SAM" id="MobiDB-lite"/>
    </source>
</evidence>
<sequence>MSDEQSVGVALENRLMSHGIYVTAFEQGDRGQNRDTVKNKNKNENGSESETTDRTGKDTETHAVKDALSGDEQPAPIELEYETVSEAPGVTSNEVGAVLRSLLAVAEEHEWQPGRLEALSLTTDGDRRGSWHVEAAWFEGLSDELSQVEFSQRVLETISQE</sequence>
<evidence type="ECO:0000259" key="2">
    <source>
        <dbReference type="Pfam" id="PF26490"/>
    </source>
</evidence>
<dbReference type="AlphaFoldDB" id="M0A769"/>
<dbReference type="RefSeq" id="WP_006651855.1">
    <property type="nucleotide sequence ID" value="NZ_AOIM01000011.1"/>
</dbReference>
<dbReference type="InterPro" id="IPR058473">
    <property type="entry name" value="DUF8159"/>
</dbReference>
<protein>
    <recommendedName>
        <fullName evidence="2">DUF8159 domain-containing protein</fullName>
    </recommendedName>
</protein>
<dbReference type="PATRIC" id="fig|1227493.4.peg.566"/>
<feature type="region of interest" description="Disordered" evidence="1">
    <location>
        <begin position="24"/>
        <end position="75"/>
    </location>
</feature>
<dbReference type="OrthoDB" id="290983at2157"/>
<name>M0A769_9EURY</name>
<accession>M0A769</accession>
<evidence type="ECO:0000313" key="3">
    <source>
        <dbReference type="EMBL" id="ELY94394.1"/>
    </source>
</evidence>
<comment type="caution">
    <text evidence="3">The sequence shown here is derived from an EMBL/GenBank/DDBJ whole genome shotgun (WGS) entry which is preliminary data.</text>
</comment>
<evidence type="ECO:0000313" key="4">
    <source>
        <dbReference type="Proteomes" id="UP000011519"/>
    </source>
</evidence>
<dbReference type="Pfam" id="PF26490">
    <property type="entry name" value="DUF8159"/>
    <property type="match status" value="1"/>
</dbReference>